<evidence type="ECO:0000313" key="2">
    <source>
        <dbReference type="EMBL" id="GEU39107.1"/>
    </source>
</evidence>
<organism evidence="2">
    <name type="scientific">Tanacetum cinerariifolium</name>
    <name type="common">Dalmatian daisy</name>
    <name type="synonym">Chrysanthemum cinerariifolium</name>
    <dbReference type="NCBI Taxonomy" id="118510"/>
    <lineage>
        <taxon>Eukaryota</taxon>
        <taxon>Viridiplantae</taxon>
        <taxon>Streptophyta</taxon>
        <taxon>Embryophyta</taxon>
        <taxon>Tracheophyta</taxon>
        <taxon>Spermatophyta</taxon>
        <taxon>Magnoliopsida</taxon>
        <taxon>eudicotyledons</taxon>
        <taxon>Gunneridae</taxon>
        <taxon>Pentapetalae</taxon>
        <taxon>asterids</taxon>
        <taxon>campanulids</taxon>
        <taxon>Asterales</taxon>
        <taxon>Asteraceae</taxon>
        <taxon>Asteroideae</taxon>
        <taxon>Anthemideae</taxon>
        <taxon>Anthemidinae</taxon>
        <taxon>Tanacetum</taxon>
    </lineage>
</organism>
<gene>
    <name evidence="2" type="ORF">Tci_011085</name>
</gene>
<accession>A0A6L2JRB5</accession>
<dbReference type="EMBL" id="BKCJ010001133">
    <property type="protein sequence ID" value="GEU39107.1"/>
    <property type="molecule type" value="Genomic_DNA"/>
</dbReference>
<protein>
    <recommendedName>
        <fullName evidence="3">Integrase, catalytic region, zinc finger, CCHC-type, peptidase aspartic, catalytic</fullName>
    </recommendedName>
</protein>
<feature type="compositionally biased region" description="Polar residues" evidence="1">
    <location>
        <begin position="28"/>
        <end position="48"/>
    </location>
</feature>
<proteinExistence type="predicted"/>
<evidence type="ECO:0008006" key="3">
    <source>
        <dbReference type="Google" id="ProtNLM"/>
    </source>
</evidence>
<name>A0A6L2JRB5_TANCI</name>
<comment type="caution">
    <text evidence="2">The sequence shown here is derived from an EMBL/GenBank/DDBJ whole genome shotgun (WGS) entry which is preliminary data.</text>
</comment>
<sequence length="120" mass="13380">MDETPTHQDLDNLFSPLYVEYYASRTSEVSDNSAANNLDNEDTPSSSLIIIEDNDDPQIVTSPEEQNEQQPSTPVLNSYSDEQIQEGDAKLDGNALMNCYPQNIKSEIESRHSVGSPWSL</sequence>
<feature type="region of interest" description="Disordered" evidence="1">
    <location>
        <begin position="28"/>
        <end position="79"/>
    </location>
</feature>
<feature type="compositionally biased region" description="Polar residues" evidence="1">
    <location>
        <begin position="59"/>
        <end position="79"/>
    </location>
</feature>
<reference evidence="2" key="1">
    <citation type="journal article" date="2019" name="Sci. Rep.">
        <title>Draft genome of Tanacetum cinerariifolium, the natural source of mosquito coil.</title>
        <authorList>
            <person name="Yamashiro T."/>
            <person name="Shiraishi A."/>
            <person name="Satake H."/>
            <person name="Nakayama K."/>
        </authorList>
    </citation>
    <scope>NUCLEOTIDE SEQUENCE</scope>
</reference>
<dbReference type="AlphaFoldDB" id="A0A6L2JRB5"/>
<evidence type="ECO:0000256" key="1">
    <source>
        <dbReference type="SAM" id="MobiDB-lite"/>
    </source>
</evidence>